<dbReference type="EMBL" id="UINC01001841">
    <property type="protein sequence ID" value="SUZ89788.1"/>
    <property type="molecule type" value="Genomic_DNA"/>
</dbReference>
<dbReference type="AlphaFoldDB" id="A0A381RFQ9"/>
<dbReference type="SUPFAM" id="SSF103025">
    <property type="entry name" value="Folate-binding domain"/>
    <property type="match status" value="1"/>
</dbReference>
<dbReference type="Gene3D" id="3.30.70.1520">
    <property type="entry name" value="Heterotetrameric sarcosine oxidase"/>
    <property type="match status" value="1"/>
</dbReference>
<evidence type="ECO:0008006" key="2">
    <source>
        <dbReference type="Google" id="ProtNLM"/>
    </source>
</evidence>
<organism evidence="1">
    <name type="scientific">marine metagenome</name>
    <dbReference type="NCBI Taxonomy" id="408172"/>
    <lineage>
        <taxon>unclassified sequences</taxon>
        <taxon>metagenomes</taxon>
        <taxon>ecological metagenomes</taxon>
    </lineage>
</organism>
<accession>A0A381RFQ9</accession>
<reference evidence="1" key="1">
    <citation type="submission" date="2018-05" db="EMBL/GenBank/DDBJ databases">
        <authorList>
            <person name="Lanie J.A."/>
            <person name="Ng W.-L."/>
            <person name="Kazmierczak K.M."/>
            <person name="Andrzejewski T.M."/>
            <person name="Davidsen T.M."/>
            <person name="Wayne K.J."/>
            <person name="Tettelin H."/>
            <person name="Glass J.I."/>
            <person name="Rusch D."/>
            <person name="Podicherti R."/>
            <person name="Tsui H.-C.T."/>
            <person name="Winkler M.E."/>
        </authorList>
    </citation>
    <scope>NUCLEOTIDE SEQUENCE</scope>
</reference>
<sequence length="184" mass="18847">VDVGPLTSPDGSVTVADAASTTKVQVRAGTDTSAAAALGVSYGRSQRRADGALVCGTRPDEWTIYGDAGQAGAISATIPTEGFVTVIDITHGRAMLRISGSNTTSVLNKICNLDLGDELTPNGAVFSASVGNVGCDLVRDDQGGQPSFLIGCERSFGKFLFIAVADACTEFGLTVPAGWELHGH</sequence>
<feature type="non-terminal residue" evidence="1">
    <location>
        <position position="1"/>
    </location>
</feature>
<dbReference type="Gene3D" id="3.30.1360.120">
    <property type="entry name" value="Probable tRNA modification gtpase trme, domain 1"/>
    <property type="match status" value="1"/>
</dbReference>
<name>A0A381RFQ9_9ZZZZ</name>
<evidence type="ECO:0000313" key="1">
    <source>
        <dbReference type="EMBL" id="SUZ89788.1"/>
    </source>
</evidence>
<proteinExistence type="predicted"/>
<gene>
    <name evidence="1" type="ORF">METZ01_LOCUS42642</name>
</gene>
<dbReference type="InterPro" id="IPR027266">
    <property type="entry name" value="TrmE/GcvT-like"/>
</dbReference>
<protein>
    <recommendedName>
        <fullName evidence="2">Aminomethyltransferase folate-binding domain-containing protein</fullName>
    </recommendedName>
</protein>